<organism evidence="1 2">
    <name type="scientific">Thelohanellus kitauei</name>
    <name type="common">Myxosporean</name>
    <dbReference type="NCBI Taxonomy" id="669202"/>
    <lineage>
        <taxon>Eukaryota</taxon>
        <taxon>Metazoa</taxon>
        <taxon>Cnidaria</taxon>
        <taxon>Myxozoa</taxon>
        <taxon>Myxosporea</taxon>
        <taxon>Bivalvulida</taxon>
        <taxon>Platysporina</taxon>
        <taxon>Myxobolidae</taxon>
        <taxon>Thelohanellus</taxon>
    </lineage>
</organism>
<protein>
    <submittedName>
        <fullName evidence="1">Uncharacterized protein</fullName>
    </submittedName>
</protein>
<comment type="caution">
    <text evidence="1">The sequence shown here is derived from an EMBL/GenBank/DDBJ whole genome shotgun (WGS) entry which is preliminary data.</text>
</comment>
<dbReference type="OrthoDB" id="7701410at2759"/>
<evidence type="ECO:0000313" key="1">
    <source>
        <dbReference type="EMBL" id="KII74109.1"/>
    </source>
</evidence>
<proteinExistence type="predicted"/>
<evidence type="ECO:0000313" key="2">
    <source>
        <dbReference type="Proteomes" id="UP000031668"/>
    </source>
</evidence>
<accession>A0A0C2J8L5</accession>
<name>A0A0C2J8L5_THEKT</name>
<reference evidence="1 2" key="1">
    <citation type="journal article" date="2014" name="Genome Biol. Evol.">
        <title>The genome of the myxosporean Thelohanellus kitauei shows adaptations to nutrient acquisition within its fish host.</title>
        <authorList>
            <person name="Yang Y."/>
            <person name="Xiong J."/>
            <person name="Zhou Z."/>
            <person name="Huo F."/>
            <person name="Miao W."/>
            <person name="Ran C."/>
            <person name="Liu Y."/>
            <person name="Zhang J."/>
            <person name="Feng J."/>
            <person name="Wang M."/>
            <person name="Wang M."/>
            <person name="Wang L."/>
            <person name="Yao B."/>
        </authorList>
    </citation>
    <scope>NUCLEOTIDE SEQUENCE [LARGE SCALE GENOMIC DNA]</scope>
    <source>
        <strain evidence="1">Wuqing</strain>
    </source>
</reference>
<keyword evidence="2" id="KW-1185">Reference proteome</keyword>
<dbReference type="Proteomes" id="UP000031668">
    <property type="component" value="Unassembled WGS sequence"/>
</dbReference>
<gene>
    <name evidence="1" type="ORF">RF11_08487</name>
</gene>
<dbReference type="AlphaFoldDB" id="A0A0C2J8L5"/>
<sequence length="157" mass="18550">MISLNVDIFSIYGRLLDEFKRMSEAKPSEQGYQMNKRLFFDVFSFIYDTTFLIDDTKAISFVEIFLKFIKSKDPHPLCDQYKLIDCIHNCIENKNNAVVFINENGMFNFFTYFKEKNAGSSLRFLKLCQTVYRIDHSYCLSLKQEKITESPNELIIK</sequence>
<dbReference type="EMBL" id="JWZT01000542">
    <property type="protein sequence ID" value="KII74109.1"/>
    <property type="molecule type" value="Genomic_DNA"/>
</dbReference>